<dbReference type="EMBL" id="SOZE01000007">
    <property type="protein sequence ID" value="TFF38284.1"/>
    <property type="molecule type" value="Genomic_DNA"/>
</dbReference>
<dbReference type="Pfam" id="PF02230">
    <property type="entry name" value="Abhydrolase_2"/>
    <property type="match status" value="1"/>
</dbReference>
<keyword evidence="5" id="KW-1185">Reference proteome</keyword>
<dbReference type="InterPro" id="IPR003140">
    <property type="entry name" value="PLipase/COase/thioEstase"/>
</dbReference>
<keyword evidence="1 2" id="KW-0732">Signal</keyword>
<evidence type="ECO:0000256" key="2">
    <source>
        <dbReference type="SAM" id="SignalP"/>
    </source>
</evidence>
<dbReference type="RefSeq" id="WP_133230029.1">
    <property type="nucleotide sequence ID" value="NZ_SOZE01000007.1"/>
</dbReference>
<dbReference type="PANTHER" id="PTHR43037:SF1">
    <property type="entry name" value="BLL1128 PROTEIN"/>
    <property type="match status" value="1"/>
</dbReference>
<dbReference type="Gene3D" id="3.40.50.1820">
    <property type="entry name" value="alpha/beta hydrolase"/>
    <property type="match status" value="1"/>
</dbReference>
<gene>
    <name evidence="4" type="ORF">E2R66_09630</name>
</gene>
<dbReference type="InterPro" id="IPR050955">
    <property type="entry name" value="Plant_Biomass_Hydrol_Est"/>
</dbReference>
<dbReference type="PANTHER" id="PTHR43037">
    <property type="entry name" value="UNNAMED PRODUCT-RELATED"/>
    <property type="match status" value="1"/>
</dbReference>
<dbReference type="OrthoDB" id="9764953at2"/>
<evidence type="ECO:0000313" key="5">
    <source>
        <dbReference type="Proteomes" id="UP000297540"/>
    </source>
</evidence>
<name>A0A4Y8SIM8_9SPHI</name>
<feature type="signal peptide" evidence="2">
    <location>
        <begin position="1"/>
        <end position="23"/>
    </location>
</feature>
<dbReference type="AlphaFoldDB" id="A0A4Y8SIM8"/>
<feature type="chain" id="PRO_5021273173" evidence="2">
    <location>
        <begin position="24"/>
        <end position="266"/>
    </location>
</feature>
<comment type="caution">
    <text evidence="4">The sequence shown here is derived from an EMBL/GenBank/DDBJ whole genome shotgun (WGS) entry which is preliminary data.</text>
</comment>
<reference evidence="4 5" key="1">
    <citation type="journal article" date="2017" name="Int. J. Syst. Evol. Microbiol.">
        <title>Mucilaginibacterpsychrotolerans sp. nov., isolated from peatlands.</title>
        <authorList>
            <person name="Deng Y."/>
            <person name="Shen L."/>
            <person name="Xu B."/>
            <person name="Liu Y."/>
            <person name="Gu Z."/>
            <person name="Liu H."/>
            <person name="Zhou Y."/>
        </authorList>
    </citation>
    <scope>NUCLEOTIDE SEQUENCE [LARGE SCALE GENOMIC DNA]</scope>
    <source>
        <strain evidence="4 5">NH7-4</strain>
    </source>
</reference>
<feature type="domain" description="Phospholipase/carboxylesterase/thioesterase" evidence="3">
    <location>
        <begin position="60"/>
        <end position="252"/>
    </location>
</feature>
<dbReference type="InterPro" id="IPR029058">
    <property type="entry name" value="AB_hydrolase_fold"/>
</dbReference>
<protein>
    <submittedName>
        <fullName evidence="4">Phospholipase</fullName>
    </submittedName>
</protein>
<evidence type="ECO:0000259" key="3">
    <source>
        <dbReference type="Pfam" id="PF02230"/>
    </source>
</evidence>
<sequence>MTLKKILFIAMLGILCLASPFLATGQVNSAFDRGSFINKTDTLPYRILFPKKFNSKQKYALIFVLHGAGERGNDNDIQLAYGPKLFLDDTIRKKYPAIVVYPQCPKNSYWSNVLIDTGALGKRQFHFQEGGEPTAAMSALLALVDQMLEKPYINKKQVYIGGLSMGGMGTFEILRRKPKTFAAAFAICGGDNTNNAVIYAKKVPMWIFHGAKDNVVPPDHSDVMVAALKEAGASPKYTVYPNDGHNSWDDAFAEPDLIPWLFSHSK</sequence>
<evidence type="ECO:0000256" key="1">
    <source>
        <dbReference type="ARBA" id="ARBA00022729"/>
    </source>
</evidence>
<dbReference type="Proteomes" id="UP000297540">
    <property type="component" value="Unassembled WGS sequence"/>
</dbReference>
<evidence type="ECO:0000313" key="4">
    <source>
        <dbReference type="EMBL" id="TFF38284.1"/>
    </source>
</evidence>
<dbReference type="SUPFAM" id="SSF53474">
    <property type="entry name" value="alpha/beta-Hydrolases"/>
    <property type="match status" value="1"/>
</dbReference>
<proteinExistence type="predicted"/>
<organism evidence="4 5">
    <name type="scientific">Mucilaginibacter psychrotolerans</name>
    <dbReference type="NCBI Taxonomy" id="1524096"/>
    <lineage>
        <taxon>Bacteria</taxon>
        <taxon>Pseudomonadati</taxon>
        <taxon>Bacteroidota</taxon>
        <taxon>Sphingobacteriia</taxon>
        <taxon>Sphingobacteriales</taxon>
        <taxon>Sphingobacteriaceae</taxon>
        <taxon>Mucilaginibacter</taxon>
    </lineage>
</organism>
<accession>A0A4Y8SIM8</accession>
<dbReference type="GO" id="GO:0016787">
    <property type="term" value="F:hydrolase activity"/>
    <property type="evidence" value="ECO:0007669"/>
    <property type="project" value="InterPro"/>
</dbReference>